<keyword evidence="2" id="KW-0472">Membrane</keyword>
<dbReference type="InterPro" id="IPR043128">
    <property type="entry name" value="Rev_trsase/Diguanyl_cyclase"/>
</dbReference>
<name>A0A8J3SGN8_9ACTN</name>
<dbReference type="PANTHER" id="PTHR45138">
    <property type="entry name" value="REGULATORY COMPONENTS OF SENSORY TRANSDUCTION SYSTEM"/>
    <property type="match status" value="1"/>
</dbReference>
<feature type="transmembrane region" description="Helical" evidence="2">
    <location>
        <begin position="175"/>
        <end position="197"/>
    </location>
</feature>
<dbReference type="GO" id="GO:1902201">
    <property type="term" value="P:negative regulation of bacterial-type flagellum-dependent cell motility"/>
    <property type="evidence" value="ECO:0007669"/>
    <property type="project" value="TreeGrafter"/>
</dbReference>
<dbReference type="Proteomes" id="UP000619788">
    <property type="component" value="Unassembled WGS sequence"/>
</dbReference>
<evidence type="ECO:0000256" key="2">
    <source>
        <dbReference type="SAM" id="Phobius"/>
    </source>
</evidence>
<feature type="transmembrane region" description="Helical" evidence="2">
    <location>
        <begin position="6"/>
        <end position="25"/>
    </location>
</feature>
<gene>
    <name evidence="4" type="ORF">Psi01_23340</name>
</gene>
<feature type="transmembrane region" description="Helical" evidence="2">
    <location>
        <begin position="143"/>
        <end position="163"/>
    </location>
</feature>
<feature type="coiled-coil region" evidence="1">
    <location>
        <begin position="330"/>
        <end position="392"/>
    </location>
</feature>
<dbReference type="SMART" id="SM00267">
    <property type="entry name" value="GGDEF"/>
    <property type="match status" value="1"/>
</dbReference>
<dbReference type="NCBIfam" id="TIGR00254">
    <property type="entry name" value="GGDEF"/>
    <property type="match status" value="1"/>
</dbReference>
<dbReference type="Gene3D" id="3.30.70.270">
    <property type="match status" value="1"/>
</dbReference>
<dbReference type="GO" id="GO:0005886">
    <property type="term" value="C:plasma membrane"/>
    <property type="evidence" value="ECO:0007669"/>
    <property type="project" value="TreeGrafter"/>
</dbReference>
<keyword evidence="2" id="KW-1133">Transmembrane helix</keyword>
<dbReference type="InterPro" id="IPR000160">
    <property type="entry name" value="GGDEF_dom"/>
</dbReference>
<dbReference type="FunFam" id="3.30.70.270:FF:000001">
    <property type="entry name" value="Diguanylate cyclase domain protein"/>
    <property type="match status" value="1"/>
</dbReference>
<dbReference type="Pfam" id="PF16927">
    <property type="entry name" value="HisKA_7TM"/>
    <property type="match status" value="1"/>
</dbReference>
<accession>A0A8J3SGN8</accession>
<sequence>MGLPFLILLFTLATVAATGVAVAAWRRRATPAVGIVALIAAAIAMWSATEELTVLSFDPGVIRLLTVVKYLGVCGCMAGFLCLSKAMIDRTWRVPRRTALLLTIEPALVTAAIVTNPWHHLFFVSDELTGAPEVRIPEFGPLFWAHTGYSYLLLCVGVARLVRAWMRGPRFQRPLYGYSLLSLTPSTVCNTIGLLGLVRVADITPIGFCATTIIVYTVMVRRSLLELVPVAREQLFDVIGDAVMTVDLSHRILDLNAAADRMARKLASGLPSRLIGFSFTEPLGRLSLPDRGETDVTIVASGGIELNMRISALHDDRAGHVGWAIVARDVTALHQQRRELERANACLEEQRSELESANARLHEQRNELESANTRLHEQLRTIEALRADLAEQAVRDALTGLHNRRHLMEVLQREVARAAAEGSPLSVAVLDVDHFKQVNDRHGHRAGDEVLVRFARLLTTLAASAGEGTAVARHGGEEFVIVFAGATGEQARARVDALRERVAGEPVTVGGQELYVTFSAGVSAIVPGQNPDDLLHAADEALYAAKHGGRNRVELAAAPDTGAPSAAA</sequence>
<dbReference type="GO" id="GO:0043709">
    <property type="term" value="P:cell adhesion involved in single-species biofilm formation"/>
    <property type="evidence" value="ECO:0007669"/>
    <property type="project" value="TreeGrafter"/>
</dbReference>
<dbReference type="PANTHER" id="PTHR45138:SF9">
    <property type="entry name" value="DIGUANYLATE CYCLASE DGCM-RELATED"/>
    <property type="match status" value="1"/>
</dbReference>
<keyword evidence="5" id="KW-1185">Reference proteome</keyword>
<keyword evidence="2" id="KW-0812">Transmembrane</keyword>
<evidence type="ECO:0000313" key="5">
    <source>
        <dbReference type="Proteomes" id="UP000619788"/>
    </source>
</evidence>
<dbReference type="Gene3D" id="3.30.450.20">
    <property type="entry name" value="PAS domain"/>
    <property type="match status" value="1"/>
</dbReference>
<feature type="transmembrane region" description="Helical" evidence="2">
    <location>
        <begin position="32"/>
        <end position="48"/>
    </location>
</feature>
<dbReference type="RefSeq" id="WP_204063965.1">
    <property type="nucleotide sequence ID" value="NZ_BOOJ01000022.1"/>
</dbReference>
<evidence type="ECO:0000256" key="1">
    <source>
        <dbReference type="SAM" id="Coils"/>
    </source>
</evidence>
<dbReference type="SUPFAM" id="SSF55073">
    <property type="entry name" value="Nucleotide cyclase"/>
    <property type="match status" value="1"/>
</dbReference>
<dbReference type="InterPro" id="IPR050469">
    <property type="entry name" value="Diguanylate_Cyclase"/>
</dbReference>
<dbReference type="CDD" id="cd01949">
    <property type="entry name" value="GGDEF"/>
    <property type="match status" value="1"/>
</dbReference>
<keyword evidence="1" id="KW-0175">Coiled coil</keyword>
<reference evidence="4 5" key="1">
    <citation type="submission" date="2021-01" db="EMBL/GenBank/DDBJ databases">
        <title>Whole genome shotgun sequence of Planobispora siamensis NBRC 107568.</title>
        <authorList>
            <person name="Komaki H."/>
            <person name="Tamura T."/>
        </authorList>
    </citation>
    <scope>NUCLEOTIDE SEQUENCE [LARGE SCALE GENOMIC DNA]</scope>
    <source>
        <strain evidence="4 5">NBRC 107568</strain>
    </source>
</reference>
<dbReference type="AlphaFoldDB" id="A0A8J3SGN8"/>
<dbReference type="InterPro" id="IPR031621">
    <property type="entry name" value="HisKA_7TM"/>
</dbReference>
<dbReference type="EMBL" id="BOOJ01000022">
    <property type="protein sequence ID" value="GIH91704.1"/>
    <property type="molecule type" value="Genomic_DNA"/>
</dbReference>
<feature type="domain" description="GGDEF" evidence="3">
    <location>
        <begin position="423"/>
        <end position="558"/>
    </location>
</feature>
<evidence type="ECO:0000259" key="3">
    <source>
        <dbReference type="PROSITE" id="PS50887"/>
    </source>
</evidence>
<proteinExistence type="predicted"/>
<protein>
    <recommendedName>
        <fullName evidence="3">GGDEF domain-containing protein</fullName>
    </recommendedName>
</protein>
<feature type="transmembrane region" description="Helical" evidence="2">
    <location>
        <begin position="68"/>
        <end position="88"/>
    </location>
</feature>
<dbReference type="InterPro" id="IPR029787">
    <property type="entry name" value="Nucleotide_cyclase"/>
</dbReference>
<dbReference type="GO" id="GO:0052621">
    <property type="term" value="F:diguanylate cyclase activity"/>
    <property type="evidence" value="ECO:0007669"/>
    <property type="project" value="TreeGrafter"/>
</dbReference>
<organism evidence="4 5">
    <name type="scientific">Planobispora siamensis</name>
    <dbReference type="NCBI Taxonomy" id="936338"/>
    <lineage>
        <taxon>Bacteria</taxon>
        <taxon>Bacillati</taxon>
        <taxon>Actinomycetota</taxon>
        <taxon>Actinomycetes</taxon>
        <taxon>Streptosporangiales</taxon>
        <taxon>Streptosporangiaceae</taxon>
        <taxon>Planobispora</taxon>
    </lineage>
</organism>
<dbReference type="PROSITE" id="PS50887">
    <property type="entry name" value="GGDEF"/>
    <property type="match status" value="1"/>
</dbReference>
<comment type="caution">
    <text evidence="4">The sequence shown here is derived from an EMBL/GenBank/DDBJ whole genome shotgun (WGS) entry which is preliminary data.</text>
</comment>
<dbReference type="Pfam" id="PF00990">
    <property type="entry name" value="GGDEF"/>
    <property type="match status" value="1"/>
</dbReference>
<feature type="transmembrane region" description="Helical" evidence="2">
    <location>
        <begin position="100"/>
        <end position="123"/>
    </location>
</feature>
<evidence type="ECO:0000313" key="4">
    <source>
        <dbReference type="EMBL" id="GIH91704.1"/>
    </source>
</evidence>